<gene>
    <name evidence="2" type="ORF">BLX24_20050</name>
</gene>
<dbReference type="PANTHER" id="PTHR32063">
    <property type="match status" value="1"/>
</dbReference>
<proteinExistence type="predicted"/>
<dbReference type="EMBL" id="MORL01000013">
    <property type="protein sequence ID" value="OIN57279.1"/>
    <property type="molecule type" value="Genomic_DNA"/>
</dbReference>
<reference evidence="2 3" key="1">
    <citation type="submission" date="2016-10" db="EMBL/GenBank/DDBJ databases">
        <title>Arsenicibacter rosenii gen. nov., sp. nov., an efficient arsenic-methylating bacterium isolated from an arsenic-contaminated paddy soil.</title>
        <authorList>
            <person name="Huang K."/>
        </authorList>
    </citation>
    <scope>NUCLEOTIDE SEQUENCE [LARGE SCALE GENOMIC DNA]</scope>
    <source>
        <strain evidence="2 3">SM-1</strain>
    </source>
</reference>
<dbReference type="Gene3D" id="3.30.70.1320">
    <property type="entry name" value="Multidrug efflux transporter AcrB pore domain like"/>
    <property type="match status" value="1"/>
</dbReference>
<name>A0A1S2VEZ3_9BACT</name>
<keyword evidence="1" id="KW-0812">Transmembrane</keyword>
<dbReference type="GO" id="GO:0005886">
    <property type="term" value="C:plasma membrane"/>
    <property type="evidence" value="ECO:0007669"/>
    <property type="project" value="TreeGrafter"/>
</dbReference>
<protein>
    <submittedName>
        <fullName evidence="2">Uncharacterized protein</fullName>
    </submittedName>
</protein>
<keyword evidence="1" id="KW-0472">Membrane</keyword>
<dbReference type="RefSeq" id="WP_071504991.1">
    <property type="nucleotide sequence ID" value="NZ_MORL01000013.1"/>
</dbReference>
<comment type="caution">
    <text evidence="2">The sequence shown here is derived from an EMBL/GenBank/DDBJ whole genome shotgun (WGS) entry which is preliminary data.</text>
</comment>
<dbReference type="Proteomes" id="UP000181790">
    <property type="component" value="Unassembled WGS sequence"/>
</dbReference>
<dbReference type="InterPro" id="IPR001036">
    <property type="entry name" value="Acrflvin-R"/>
</dbReference>
<organism evidence="2 3">
    <name type="scientific">Arsenicibacter rosenii</name>
    <dbReference type="NCBI Taxonomy" id="1750698"/>
    <lineage>
        <taxon>Bacteria</taxon>
        <taxon>Pseudomonadati</taxon>
        <taxon>Bacteroidota</taxon>
        <taxon>Cytophagia</taxon>
        <taxon>Cytophagales</taxon>
        <taxon>Spirosomataceae</taxon>
        <taxon>Arsenicibacter</taxon>
    </lineage>
</organism>
<keyword evidence="1" id="KW-1133">Transmembrane helix</keyword>
<dbReference type="Pfam" id="PF00873">
    <property type="entry name" value="ACR_tran"/>
    <property type="match status" value="1"/>
</dbReference>
<dbReference type="AlphaFoldDB" id="A0A1S2VEZ3"/>
<accession>A0A1S2VEZ3</accession>
<sequence length="134" mass="14490">MGSGFREYAEPDSYLKNNGEKSVLISLEMQSGNNIVDFGKVVSESMTTMRTKLPGDVTIGTIADMPGAVGHSVDHFLMEFLIAIVAVATMLFLRVATVVGVTIPISILMPIRPKVTPIDLMVADLQLLTLPNVR</sequence>
<feature type="transmembrane region" description="Helical" evidence="1">
    <location>
        <begin position="80"/>
        <end position="108"/>
    </location>
</feature>
<evidence type="ECO:0000313" key="3">
    <source>
        <dbReference type="Proteomes" id="UP000181790"/>
    </source>
</evidence>
<dbReference type="PANTHER" id="PTHR32063:SF18">
    <property type="entry name" value="CATION EFFLUX SYSTEM PROTEIN"/>
    <property type="match status" value="1"/>
</dbReference>
<keyword evidence="3" id="KW-1185">Reference proteome</keyword>
<evidence type="ECO:0000256" key="1">
    <source>
        <dbReference type="SAM" id="Phobius"/>
    </source>
</evidence>
<evidence type="ECO:0000313" key="2">
    <source>
        <dbReference type="EMBL" id="OIN57279.1"/>
    </source>
</evidence>
<dbReference type="SUPFAM" id="SSF82693">
    <property type="entry name" value="Multidrug efflux transporter AcrB pore domain, PN1, PN2, PC1 and PC2 subdomains"/>
    <property type="match status" value="1"/>
</dbReference>
<dbReference type="GO" id="GO:0042910">
    <property type="term" value="F:xenobiotic transmembrane transporter activity"/>
    <property type="evidence" value="ECO:0007669"/>
    <property type="project" value="TreeGrafter"/>
</dbReference>
<dbReference type="Gene3D" id="1.20.1640.10">
    <property type="entry name" value="Multidrug efflux transporter AcrB transmembrane domain"/>
    <property type="match status" value="1"/>
</dbReference>